<evidence type="ECO:0000256" key="2">
    <source>
        <dbReference type="ARBA" id="ARBA00023125"/>
    </source>
</evidence>
<keyword evidence="7" id="KW-1185">Reference proteome</keyword>
<reference evidence="6 7" key="1">
    <citation type="journal article" date="2020" name="Cell Host Microbe">
        <title>Functional and Genomic Variation between Human-Derived Isolates of Lachnospiraceae Reveals Inter- and Intra-Species Diversity.</title>
        <authorList>
            <person name="Sorbara M.T."/>
            <person name="Littmann E.R."/>
            <person name="Fontana E."/>
            <person name="Moody T.U."/>
            <person name="Kohout C.E."/>
            <person name="Gjonbalaj M."/>
            <person name="Eaton V."/>
            <person name="Seok R."/>
            <person name="Leiner I.M."/>
            <person name="Pamer E.G."/>
        </authorList>
    </citation>
    <scope>NUCLEOTIDE SEQUENCE [LARGE SCALE GENOMIC DNA]</scope>
    <source>
        <strain evidence="6 7">MSK.15.26</strain>
    </source>
</reference>
<dbReference type="Gene3D" id="1.10.10.10">
    <property type="entry name" value="Winged helix-like DNA-binding domain superfamily/Winged helix DNA-binding domain"/>
    <property type="match status" value="1"/>
</dbReference>
<evidence type="ECO:0000313" key="7">
    <source>
        <dbReference type="Proteomes" id="UP000822142"/>
    </source>
</evidence>
<organism evidence="6 7">
    <name type="scientific">Blautia hansenii</name>
    <name type="common">Ruminococcus hansenii</name>
    <dbReference type="NCBI Taxonomy" id="1322"/>
    <lineage>
        <taxon>Bacteria</taxon>
        <taxon>Bacillati</taxon>
        <taxon>Bacillota</taxon>
        <taxon>Clostridia</taxon>
        <taxon>Lachnospirales</taxon>
        <taxon>Lachnospiraceae</taxon>
        <taxon>Blautia</taxon>
    </lineage>
</organism>
<name>A0ABX2I795_BLAHA</name>
<keyword evidence="2" id="KW-0238">DNA-binding</keyword>
<dbReference type="Pfam" id="PF01418">
    <property type="entry name" value="HTH_6"/>
    <property type="match status" value="1"/>
</dbReference>
<dbReference type="CDD" id="cd05013">
    <property type="entry name" value="SIS_RpiR"/>
    <property type="match status" value="1"/>
</dbReference>
<dbReference type="SUPFAM" id="SSF53697">
    <property type="entry name" value="SIS domain"/>
    <property type="match status" value="1"/>
</dbReference>
<evidence type="ECO:0000256" key="3">
    <source>
        <dbReference type="ARBA" id="ARBA00023163"/>
    </source>
</evidence>
<sequence>MEEYEKNIVPHIEAIYENFTPLEKTIADFFIHNEEKLDLSSKNVSKRLFVSEASLSRFAKKCGYKGYREFIFCYEQGGTVVSRKPASDQIKMVLNDYQELLNKSYSLMDENQIGRIVDIISEKKRIYVYGKGSSGLAALEMKLRFMRIGVTIEAITDVDIMKMNSVLLDGECAAIGISVSGRTEAVIHSLQSAKKCGAAVILMTSHIEKKFQNFCDEIMLFAVKANLEKGKAISPQFPILVMVDIIYSRMLRMDDFRRETLHEYTLEVLERDS</sequence>
<dbReference type="Pfam" id="PF01380">
    <property type="entry name" value="SIS"/>
    <property type="match status" value="1"/>
</dbReference>
<evidence type="ECO:0000259" key="5">
    <source>
        <dbReference type="PROSITE" id="PS51464"/>
    </source>
</evidence>
<dbReference type="PANTHER" id="PTHR30514">
    <property type="entry name" value="GLUCOKINASE"/>
    <property type="match status" value="1"/>
</dbReference>
<dbReference type="RefSeq" id="WP_173749217.1">
    <property type="nucleotide sequence ID" value="NZ_JAAITA010000009.1"/>
</dbReference>
<feature type="domain" description="SIS" evidence="5">
    <location>
        <begin position="116"/>
        <end position="256"/>
    </location>
</feature>
<comment type="caution">
    <text evidence="6">The sequence shown here is derived from an EMBL/GenBank/DDBJ whole genome shotgun (WGS) entry which is preliminary data.</text>
</comment>
<dbReference type="InterPro" id="IPR035472">
    <property type="entry name" value="RpiR-like_SIS"/>
</dbReference>
<feature type="domain" description="HTH rpiR-type" evidence="4">
    <location>
        <begin position="6"/>
        <end position="81"/>
    </location>
</feature>
<dbReference type="InterPro" id="IPR046348">
    <property type="entry name" value="SIS_dom_sf"/>
</dbReference>
<protein>
    <submittedName>
        <fullName evidence="6">MurR/RpiR family transcriptional regulator</fullName>
    </submittedName>
</protein>
<dbReference type="InterPro" id="IPR047640">
    <property type="entry name" value="RpiR-like"/>
</dbReference>
<accession>A0ABX2I795</accession>
<dbReference type="EMBL" id="JAAITA010000009">
    <property type="protein sequence ID" value="NSJ86189.1"/>
    <property type="molecule type" value="Genomic_DNA"/>
</dbReference>
<evidence type="ECO:0000313" key="6">
    <source>
        <dbReference type="EMBL" id="NSJ86189.1"/>
    </source>
</evidence>
<dbReference type="SUPFAM" id="SSF46689">
    <property type="entry name" value="Homeodomain-like"/>
    <property type="match status" value="1"/>
</dbReference>
<evidence type="ECO:0000256" key="1">
    <source>
        <dbReference type="ARBA" id="ARBA00023015"/>
    </source>
</evidence>
<keyword evidence="3" id="KW-0804">Transcription</keyword>
<gene>
    <name evidence="6" type="ORF">G5A70_08405</name>
</gene>
<dbReference type="PROSITE" id="PS51071">
    <property type="entry name" value="HTH_RPIR"/>
    <property type="match status" value="1"/>
</dbReference>
<dbReference type="InterPro" id="IPR000281">
    <property type="entry name" value="HTH_RpiR"/>
</dbReference>
<proteinExistence type="predicted"/>
<dbReference type="PROSITE" id="PS51464">
    <property type="entry name" value="SIS"/>
    <property type="match status" value="1"/>
</dbReference>
<dbReference type="PANTHER" id="PTHR30514:SF21">
    <property type="entry name" value="RPIR-FAMILY TRANSCRIPTIONAL REGULATOR"/>
    <property type="match status" value="1"/>
</dbReference>
<keyword evidence="1" id="KW-0805">Transcription regulation</keyword>
<evidence type="ECO:0000259" key="4">
    <source>
        <dbReference type="PROSITE" id="PS51071"/>
    </source>
</evidence>
<dbReference type="Gene3D" id="3.40.50.10490">
    <property type="entry name" value="Glucose-6-phosphate isomerase like protein, domain 1"/>
    <property type="match status" value="1"/>
</dbReference>
<dbReference type="InterPro" id="IPR001347">
    <property type="entry name" value="SIS_dom"/>
</dbReference>
<dbReference type="InterPro" id="IPR009057">
    <property type="entry name" value="Homeodomain-like_sf"/>
</dbReference>
<dbReference type="InterPro" id="IPR036388">
    <property type="entry name" value="WH-like_DNA-bd_sf"/>
</dbReference>
<dbReference type="Proteomes" id="UP000822142">
    <property type="component" value="Unassembled WGS sequence"/>
</dbReference>